<sequence>WQLRYLSPQKKMNSYKFCNLYREYQIIIRNTQRISAASAHILTTTGTRMMRKARKYKRPEEKVDPYYYGIGPKEEVKTALQSIIDRGISRELPAYNPPADVDQQLHKICKKIFGSELSSDWKTQTLSDTLLKYKVLTKCIETFKKNIPNSSLHKMKCAEDLLTFYNTPVDGHLPYDALVRSSESLPPNLHIMSDKKSFNPATDTFVDGISAFPDRKRIIYTKTGEKFEKVIEWPNI</sequence>
<organism evidence="8 9">
    <name type="scientific">Trichonephila clavata</name>
    <name type="common">Joro spider</name>
    <name type="synonym">Nephila clavata</name>
    <dbReference type="NCBI Taxonomy" id="2740835"/>
    <lineage>
        <taxon>Eukaryota</taxon>
        <taxon>Metazoa</taxon>
        <taxon>Ecdysozoa</taxon>
        <taxon>Arthropoda</taxon>
        <taxon>Chelicerata</taxon>
        <taxon>Arachnida</taxon>
        <taxon>Araneae</taxon>
        <taxon>Araneomorphae</taxon>
        <taxon>Entelegynae</taxon>
        <taxon>Araneoidea</taxon>
        <taxon>Nephilidae</taxon>
        <taxon>Trichonephila</taxon>
    </lineage>
</organism>
<keyword evidence="9" id="KW-1185">Reference proteome</keyword>
<dbReference type="PANTHER" id="PTHR31542:SF1">
    <property type="entry name" value="LARGE RIBOSOMAL SUBUNIT PROTEIN ML50"/>
    <property type="match status" value="1"/>
</dbReference>
<comment type="caution">
    <text evidence="8">The sequence shown here is derived from an EMBL/GenBank/DDBJ whole genome shotgun (WGS) entry which is preliminary data.</text>
</comment>
<evidence type="ECO:0000256" key="7">
    <source>
        <dbReference type="ARBA" id="ARBA00035398"/>
    </source>
</evidence>
<evidence type="ECO:0000313" key="8">
    <source>
        <dbReference type="EMBL" id="GFR22408.1"/>
    </source>
</evidence>
<reference evidence="8" key="1">
    <citation type="submission" date="2020-07" db="EMBL/GenBank/DDBJ databases">
        <title>Multicomponent nature underlies the extraordinary mechanical properties of spider dragline silk.</title>
        <authorList>
            <person name="Kono N."/>
            <person name="Nakamura H."/>
            <person name="Mori M."/>
            <person name="Yoshida Y."/>
            <person name="Ohtoshi R."/>
            <person name="Malay A.D."/>
            <person name="Moran D.A.P."/>
            <person name="Tomita M."/>
            <person name="Numata K."/>
            <person name="Arakawa K."/>
        </authorList>
    </citation>
    <scope>NUCLEOTIDE SEQUENCE</scope>
</reference>
<dbReference type="Pfam" id="PF10501">
    <property type="entry name" value="Ribosomal_L50"/>
    <property type="match status" value="1"/>
</dbReference>
<dbReference type="InterPro" id="IPR018305">
    <property type="entry name" value="Ribosomal_m50"/>
</dbReference>
<gene>
    <name evidence="8" type="primary">NCL1_25756</name>
    <name evidence="8" type="ORF">TNCT_4781</name>
</gene>
<protein>
    <recommendedName>
        <fullName evidence="6">Large ribosomal subunit protein mL50</fullName>
    </recommendedName>
    <alternativeName>
        <fullName evidence="7">39S ribosomal protein L50, mitochondrial</fullName>
    </alternativeName>
</protein>
<dbReference type="Proteomes" id="UP000887116">
    <property type="component" value="Unassembled WGS sequence"/>
</dbReference>
<evidence type="ECO:0000256" key="1">
    <source>
        <dbReference type="ARBA" id="ARBA00004173"/>
    </source>
</evidence>
<keyword evidence="4" id="KW-0496">Mitochondrion</keyword>
<name>A0A8X6HFD6_TRICU</name>
<proteinExistence type="inferred from homology"/>
<evidence type="ECO:0000256" key="2">
    <source>
        <dbReference type="ARBA" id="ARBA00008860"/>
    </source>
</evidence>
<evidence type="ECO:0000256" key="6">
    <source>
        <dbReference type="ARBA" id="ARBA00035183"/>
    </source>
</evidence>
<evidence type="ECO:0000256" key="4">
    <source>
        <dbReference type="ARBA" id="ARBA00023128"/>
    </source>
</evidence>
<dbReference type="AlphaFoldDB" id="A0A8X6HFD6"/>
<dbReference type="PANTHER" id="PTHR31542">
    <property type="entry name" value="39A RIBOSOMAL PROTEIN L50, MITOCHONDRIAL"/>
    <property type="match status" value="1"/>
</dbReference>
<accession>A0A8X6HFD6</accession>
<keyword evidence="3 8" id="KW-0689">Ribosomal protein</keyword>
<dbReference type="OrthoDB" id="9939609at2759"/>
<evidence type="ECO:0000256" key="5">
    <source>
        <dbReference type="ARBA" id="ARBA00023274"/>
    </source>
</evidence>
<evidence type="ECO:0000313" key="9">
    <source>
        <dbReference type="Proteomes" id="UP000887116"/>
    </source>
</evidence>
<comment type="similarity">
    <text evidence="2">Belongs to the mitochondrion-specific ribosomal protein mL50 family.</text>
</comment>
<dbReference type="GO" id="GO:0005762">
    <property type="term" value="C:mitochondrial large ribosomal subunit"/>
    <property type="evidence" value="ECO:0007669"/>
    <property type="project" value="TreeGrafter"/>
</dbReference>
<keyword evidence="5" id="KW-0687">Ribonucleoprotein</keyword>
<comment type="subcellular location">
    <subcellularLocation>
        <location evidence="1">Mitochondrion</location>
    </subcellularLocation>
</comment>
<feature type="non-terminal residue" evidence="8">
    <location>
        <position position="1"/>
    </location>
</feature>
<dbReference type="EMBL" id="BMAO01028157">
    <property type="protein sequence ID" value="GFR22408.1"/>
    <property type="molecule type" value="Genomic_DNA"/>
</dbReference>
<evidence type="ECO:0000256" key="3">
    <source>
        <dbReference type="ARBA" id="ARBA00022980"/>
    </source>
</evidence>